<accession>A0A381UJM6</accession>
<dbReference type="InterPro" id="IPR032710">
    <property type="entry name" value="NTF2-like_dom_sf"/>
</dbReference>
<name>A0A381UJM6_9ZZZZ</name>
<dbReference type="EMBL" id="UINC01006349">
    <property type="protein sequence ID" value="SVA26993.1"/>
    <property type="molecule type" value="Genomic_DNA"/>
</dbReference>
<dbReference type="Pfam" id="PF13577">
    <property type="entry name" value="SnoaL_4"/>
    <property type="match status" value="1"/>
</dbReference>
<reference evidence="2" key="1">
    <citation type="submission" date="2018-05" db="EMBL/GenBank/DDBJ databases">
        <authorList>
            <person name="Lanie J.A."/>
            <person name="Ng W.-L."/>
            <person name="Kazmierczak K.M."/>
            <person name="Andrzejewski T.M."/>
            <person name="Davidsen T.M."/>
            <person name="Wayne K.J."/>
            <person name="Tettelin H."/>
            <person name="Glass J.I."/>
            <person name="Rusch D."/>
            <person name="Podicherti R."/>
            <person name="Tsui H.-C.T."/>
            <person name="Winkler M.E."/>
        </authorList>
    </citation>
    <scope>NUCLEOTIDE SEQUENCE</scope>
</reference>
<dbReference type="Gene3D" id="3.10.450.50">
    <property type="match status" value="1"/>
</dbReference>
<dbReference type="SUPFAM" id="SSF54427">
    <property type="entry name" value="NTF2-like"/>
    <property type="match status" value="1"/>
</dbReference>
<dbReference type="AlphaFoldDB" id="A0A381UJM6"/>
<evidence type="ECO:0000313" key="2">
    <source>
        <dbReference type="EMBL" id="SVA26993.1"/>
    </source>
</evidence>
<dbReference type="InterPro" id="IPR037401">
    <property type="entry name" value="SnoaL-like"/>
</dbReference>
<evidence type="ECO:0000259" key="1">
    <source>
        <dbReference type="Pfam" id="PF13577"/>
    </source>
</evidence>
<dbReference type="CDD" id="cd00531">
    <property type="entry name" value="NTF2_like"/>
    <property type="match status" value="1"/>
</dbReference>
<sequence length="196" mass="22813">MNRREFFLKGILGLASLGFLFGFKKTNNEDDMKSKLEKLLDIEEIKKLKHRYFRGIDMADMELLESLFTDNASLDYRGGSYRWQVKGKKDILEQIANAFHSDALACHQGHHPEIEITGLNTAKGLWYLSDIFTDTKTQTTTRGSALYQDQYVKENGNWKIKKSEYDRIWEEVEPANPETKVIVQYLKEHGKKLDDK</sequence>
<organism evidence="2">
    <name type="scientific">marine metagenome</name>
    <dbReference type="NCBI Taxonomy" id="408172"/>
    <lineage>
        <taxon>unclassified sequences</taxon>
        <taxon>metagenomes</taxon>
        <taxon>ecological metagenomes</taxon>
    </lineage>
</organism>
<feature type="domain" description="SnoaL-like" evidence="1">
    <location>
        <begin position="38"/>
        <end position="162"/>
    </location>
</feature>
<proteinExistence type="predicted"/>
<gene>
    <name evidence="2" type="ORF">METZ01_LOCUS79847</name>
</gene>
<protein>
    <recommendedName>
        <fullName evidence="1">SnoaL-like domain-containing protein</fullName>
    </recommendedName>
</protein>